<dbReference type="InterPro" id="IPR002104">
    <property type="entry name" value="Integrase_catalytic"/>
</dbReference>
<accession>A0ABT0Z1T4</accession>
<evidence type="ECO:0000256" key="3">
    <source>
        <dbReference type="ARBA" id="ARBA00023172"/>
    </source>
</evidence>
<keyword evidence="3" id="KW-0233">DNA recombination</keyword>
<comment type="similarity">
    <text evidence="1">Belongs to the 'phage' integrase family.</text>
</comment>
<dbReference type="InterPro" id="IPR010998">
    <property type="entry name" value="Integrase_recombinase_N"/>
</dbReference>
<reference evidence="5" key="1">
    <citation type="submission" date="2022-06" db="EMBL/GenBank/DDBJ databases">
        <title>Gramella sediminis sp. nov., isolated from deep-sea sediment of the Indian Ocean.</title>
        <authorList>
            <person name="Yang L."/>
        </authorList>
    </citation>
    <scope>NUCLEOTIDE SEQUENCE</scope>
    <source>
        <strain evidence="5">HMD3159</strain>
    </source>
</reference>
<dbReference type="RefSeq" id="WP_252112996.1">
    <property type="nucleotide sequence ID" value="NZ_JAMSCK010000003.1"/>
</dbReference>
<dbReference type="Gene3D" id="1.10.150.130">
    <property type="match status" value="1"/>
</dbReference>
<dbReference type="PANTHER" id="PTHR30349:SF64">
    <property type="entry name" value="PROPHAGE INTEGRASE INTD-RELATED"/>
    <property type="match status" value="1"/>
</dbReference>
<evidence type="ECO:0000313" key="5">
    <source>
        <dbReference type="EMBL" id="MCM8569690.1"/>
    </source>
</evidence>
<dbReference type="SUPFAM" id="SSF56349">
    <property type="entry name" value="DNA breaking-rejoining enzymes"/>
    <property type="match status" value="1"/>
</dbReference>
<dbReference type="CDD" id="cd01185">
    <property type="entry name" value="INTN1_C_like"/>
    <property type="match status" value="1"/>
</dbReference>
<dbReference type="InterPro" id="IPR035386">
    <property type="entry name" value="Arm-DNA-bind_5"/>
</dbReference>
<protein>
    <submittedName>
        <fullName evidence="5">Site-specific integrase</fullName>
    </submittedName>
</protein>
<name>A0ABT0Z1T4_9FLAO</name>
<dbReference type="Proteomes" id="UP001155077">
    <property type="component" value="Unassembled WGS sequence"/>
</dbReference>
<dbReference type="Pfam" id="PF13102">
    <property type="entry name" value="Phage_int_SAM_5"/>
    <property type="match status" value="1"/>
</dbReference>
<evidence type="ECO:0000313" key="6">
    <source>
        <dbReference type="Proteomes" id="UP001155077"/>
    </source>
</evidence>
<dbReference type="InterPro" id="IPR013762">
    <property type="entry name" value="Integrase-like_cat_sf"/>
</dbReference>
<feature type="domain" description="Tyr recombinase" evidence="4">
    <location>
        <begin position="207"/>
        <end position="395"/>
    </location>
</feature>
<dbReference type="InterPro" id="IPR050090">
    <property type="entry name" value="Tyrosine_recombinase_XerCD"/>
</dbReference>
<dbReference type="PROSITE" id="PS51898">
    <property type="entry name" value="TYR_RECOMBINASE"/>
    <property type="match status" value="1"/>
</dbReference>
<proteinExistence type="inferred from homology"/>
<dbReference type="PANTHER" id="PTHR30349">
    <property type="entry name" value="PHAGE INTEGRASE-RELATED"/>
    <property type="match status" value="1"/>
</dbReference>
<dbReference type="InterPro" id="IPR011010">
    <property type="entry name" value="DNA_brk_join_enz"/>
</dbReference>
<dbReference type="InterPro" id="IPR025269">
    <property type="entry name" value="SAM-like_dom"/>
</dbReference>
<evidence type="ECO:0000259" key="4">
    <source>
        <dbReference type="PROSITE" id="PS51898"/>
    </source>
</evidence>
<comment type="caution">
    <text evidence="5">The sequence shown here is derived from an EMBL/GenBank/DDBJ whole genome shotgun (WGS) entry which is preliminary data.</text>
</comment>
<evidence type="ECO:0000256" key="2">
    <source>
        <dbReference type="ARBA" id="ARBA00023125"/>
    </source>
</evidence>
<keyword evidence="2" id="KW-0238">DNA-binding</keyword>
<evidence type="ECO:0000256" key="1">
    <source>
        <dbReference type="ARBA" id="ARBA00008857"/>
    </source>
</evidence>
<dbReference type="EMBL" id="JAMSCK010000003">
    <property type="protein sequence ID" value="MCM8569690.1"/>
    <property type="molecule type" value="Genomic_DNA"/>
</dbReference>
<keyword evidence="6" id="KW-1185">Reference proteome</keyword>
<dbReference type="Pfam" id="PF00589">
    <property type="entry name" value="Phage_integrase"/>
    <property type="match status" value="1"/>
</dbReference>
<dbReference type="Gene3D" id="1.10.443.10">
    <property type="entry name" value="Intergrase catalytic core"/>
    <property type="match status" value="1"/>
</dbReference>
<gene>
    <name evidence="5" type="ORF">NE848_09885</name>
</gene>
<sequence length="400" mass="47116">MITTKIILRKRKLSNGQYPVLLRIIKDKKVKYIRLELNAKEEEFEDQEFKKNHPNYRKRNNILAGYKLRINNIIDDFISSGKEYSLDDVVSEFKGKTLRTNNVWDHFNEKERILIRSGRIGSADAFKQTKQVLSKFKQGDLTWGDITPSFLEQFELFMRERGNSDGGIAFRFRQLRALYNDAINKKIISSENYPFRSYRISKLKPTPDKRALSISELRSFRNVDLTEHPNLVDAHNYFMFSFYLRGINFHDLMILKWSQIMDNKIIYKRSKTKGRFVVELLPPALKILNSYKDSKPDTEYIFPILLKNNLNPQQIANRKHKALRSYNKKLQEIGELANINKRITSYVVRHTYATVMKYKGVSTDIICESLGHSNLNVTKAYLKEFDNEVINNEHRKLLDL</sequence>
<organism evidence="5 6">
    <name type="scientific">Gramella jeungdoensis</name>
    <dbReference type="NCBI Taxonomy" id="708091"/>
    <lineage>
        <taxon>Bacteria</taxon>
        <taxon>Pseudomonadati</taxon>
        <taxon>Bacteroidota</taxon>
        <taxon>Flavobacteriia</taxon>
        <taxon>Flavobacteriales</taxon>
        <taxon>Flavobacteriaceae</taxon>
        <taxon>Christiangramia</taxon>
    </lineage>
</organism>
<dbReference type="Pfam" id="PF17293">
    <property type="entry name" value="Arm-DNA-bind_5"/>
    <property type="match status" value="1"/>
</dbReference>